<dbReference type="GO" id="GO:0003942">
    <property type="term" value="F:N-acetyl-gamma-glutamyl-phosphate reductase activity"/>
    <property type="evidence" value="ECO:0007669"/>
    <property type="project" value="UniProtKB-UniRule"/>
</dbReference>
<dbReference type="EC" id="1.2.1.38" evidence="5"/>
<comment type="similarity">
    <text evidence="5">Belongs to the NAGSA dehydrogenase family. Type 1 subfamily.</text>
</comment>
<comment type="caution">
    <text evidence="9">The sequence shown here is derived from an EMBL/GenBank/DDBJ whole genome shotgun (WGS) entry which is preliminary data.</text>
</comment>
<comment type="subcellular location">
    <subcellularLocation>
        <location evidence="5">Cytoplasm</location>
    </subcellularLocation>
</comment>
<dbReference type="InterPro" id="IPR050085">
    <property type="entry name" value="AGPR"/>
</dbReference>
<comment type="function">
    <text evidence="5">Catalyzes the NADPH-dependent reduction of N-acetyl-5-glutamyl phosphate to yield N-acetyl-L-glutamate 5-semialdehyde.</text>
</comment>
<dbReference type="NCBIfam" id="TIGR01850">
    <property type="entry name" value="argC"/>
    <property type="match status" value="1"/>
</dbReference>
<dbReference type="EMBL" id="VBOT01000039">
    <property type="protein sequence ID" value="TMQ52229.1"/>
    <property type="molecule type" value="Genomic_DNA"/>
</dbReference>
<dbReference type="GO" id="GO:0070401">
    <property type="term" value="F:NADP+ binding"/>
    <property type="evidence" value="ECO:0007669"/>
    <property type="project" value="InterPro"/>
</dbReference>
<reference evidence="9 10" key="1">
    <citation type="journal article" date="2019" name="Nat. Microbiol.">
        <title>Mediterranean grassland soil C-N compound turnover is dependent on rainfall and depth, and is mediated by genomically divergent microorganisms.</title>
        <authorList>
            <person name="Diamond S."/>
            <person name="Andeer P.F."/>
            <person name="Li Z."/>
            <person name="Crits-Christoph A."/>
            <person name="Burstein D."/>
            <person name="Anantharaman K."/>
            <person name="Lane K.R."/>
            <person name="Thomas B.C."/>
            <person name="Pan C."/>
            <person name="Northen T.R."/>
            <person name="Banfield J.F."/>
        </authorList>
    </citation>
    <scope>NUCLEOTIDE SEQUENCE [LARGE SCALE GENOMIC DNA]</scope>
    <source>
        <strain evidence="9">WS_3</strain>
    </source>
</reference>
<comment type="catalytic activity">
    <reaction evidence="5">
        <text>N-acetyl-L-glutamate 5-semialdehyde + phosphate + NADP(+) = N-acetyl-L-glutamyl 5-phosphate + NADPH + H(+)</text>
        <dbReference type="Rhea" id="RHEA:21588"/>
        <dbReference type="ChEBI" id="CHEBI:15378"/>
        <dbReference type="ChEBI" id="CHEBI:29123"/>
        <dbReference type="ChEBI" id="CHEBI:43474"/>
        <dbReference type="ChEBI" id="CHEBI:57783"/>
        <dbReference type="ChEBI" id="CHEBI:57936"/>
        <dbReference type="ChEBI" id="CHEBI:58349"/>
        <dbReference type="EC" id="1.2.1.38"/>
    </reaction>
</comment>
<evidence type="ECO:0000256" key="1">
    <source>
        <dbReference type="ARBA" id="ARBA00022571"/>
    </source>
</evidence>
<protein>
    <recommendedName>
        <fullName evidence="5">N-acetyl-gamma-glutamyl-phosphate reductase</fullName>
        <shortName evidence="5">AGPR</shortName>
        <ecNumber evidence="5">1.2.1.38</ecNumber>
    </recommendedName>
    <alternativeName>
        <fullName evidence="5">N-acetyl-glutamate semialdehyde dehydrogenase</fullName>
        <shortName evidence="5">NAGSA dehydrogenase</shortName>
    </alternativeName>
</protein>
<dbReference type="InterPro" id="IPR058924">
    <property type="entry name" value="AGPR_dimerisation_dom"/>
</dbReference>
<dbReference type="InterPro" id="IPR036291">
    <property type="entry name" value="NAD(P)-bd_dom_sf"/>
</dbReference>
<evidence type="ECO:0000256" key="7">
    <source>
        <dbReference type="SAM" id="MobiDB-lite"/>
    </source>
</evidence>
<name>A0A538SLH9_UNCEI</name>
<feature type="compositionally biased region" description="Low complexity" evidence="7">
    <location>
        <begin position="130"/>
        <end position="145"/>
    </location>
</feature>
<dbReference type="PANTHER" id="PTHR32338:SF10">
    <property type="entry name" value="N-ACETYL-GAMMA-GLUTAMYL-PHOSPHATE REDUCTASE, CHLOROPLASTIC-RELATED"/>
    <property type="match status" value="1"/>
</dbReference>
<comment type="pathway">
    <text evidence="5">Amino-acid biosynthesis; L-arginine biosynthesis; N(2)-acetyl-L-ornithine from L-glutamate: step 3/4.</text>
</comment>
<dbReference type="CDD" id="cd23934">
    <property type="entry name" value="AGPR_1_C"/>
    <property type="match status" value="1"/>
</dbReference>
<feature type="region of interest" description="Disordered" evidence="7">
    <location>
        <begin position="1"/>
        <end position="22"/>
    </location>
</feature>
<sequence length="393" mass="40952">MSAISAAPPLRATLPIPQDRDTAPERRRAAIALVGASGYTGQEFARLAIAHPGLDLAVLCSREHAGRPANEVLSGLDPRLSPLPEVVDPAGLERLLAEGAFDTLVVCLPHDAWRTMVHECPAMGRVSGSPAAQNGGAAPAAAPGALSRPDPAPGGLARLIDLSSDFRDGSEGYVYGLPEAFRAEIPAARRIANPGCYPTAATIALLPALEGGWLAGPVMVGALSGVSGAGRSPSLRTSFVELDGGAALYRAGTEHGHVAEMERNFERIAGKAGLDVGFAPQLAPMARGILLTATAPLAEPLTPADAHEAYLERFADEPFVRVLEPGQWPETRSVKTSNRCDVAVTTIHHGRTLLAAAALDNLVKGAAGQAVQNLNLMLGWPENWGLPVHGTPW</sequence>
<evidence type="ECO:0000256" key="4">
    <source>
        <dbReference type="ARBA" id="ARBA00023002"/>
    </source>
</evidence>
<dbReference type="PANTHER" id="PTHR32338">
    <property type="entry name" value="N-ACETYL-GAMMA-GLUTAMYL-PHOSPHATE REDUCTASE, CHLOROPLASTIC-RELATED-RELATED"/>
    <property type="match status" value="1"/>
</dbReference>
<keyword evidence="3 5" id="KW-0521">NADP</keyword>
<keyword evidence="5" id="KW-0963">Cytoplasm</keyword>
<feature type="active site" evidence="5 6">
    <location>
        <position position="196"/>
    </location>
</feature>
<dbReference type="GO" id="GO:0006526">
    <property type="term" value="P:L-arginine biosynthetic process"/>
    <property type="evidence" value="ECO:0007669"/>
    <property type="project" value="UniProtKB-UniRule"/>
</dbReference>
<evidence type="ECO:0000256" key="5">
    <source>
        <dbReference type="HAMAP-Rule" id="MF_00150"/>
    </source>
</evidence>
<dbReference type="InterPro" id="IPR000706">
    <property type="entry name" value="AGPR_type-1"/>
</dbReference>
<dbReference type="GO" id="GO:0005737">
    <property type="term" value="C:cytoplasm"/>
    <property type="evidence" value="ECO:0007669"/>
    <property type="project" value="UniProtKB-SubCell"/>
</dbReference>
<evidence type="ECO:0000313" key="9">
    <source>
        <dbReference type="EMBL" id="TMQ52229.1"/>
    </source>
</evidence>
<dbReference type="Pfam" id="PF01118">
    <property type="entry name" value="Semialdhyde_dh"/>
    <property type="match status" value="1"/>
</dbReference>
<dbReference type="Pfam" id="PF22698">
    <property type="entry name" value="Semialdhyde_dhC_1"/>
    <property type="match status" value="1"/>
</dbReference>
<gene>
    <name evidence="5 9" type="primary">argC</name>
    <name evidence="9" type="ORF">E6K73_03470</name>
</gene>
<dbReference type="SUPFAM" id="SSF51735">
    <property type="entry name" value="NAD(P)-binding Rossmann-fold domains"/>
    <property type="match status" value="1"/>
</dbReference>
<feature type="domain" description="Semialdehyde dehydrogenase NAD-binding" evidence="8">
    <location>
        <begin position="30"/>
        <end position="188"/>
    </location>
</feature>
<dbReference type="PROSITE" id="PS01224">
    <property type="entry name" value="ARGC"/>
    <property type="match status" value="1"/>
</dbReference>
<feature type="region of interest" description="Disordered" evidence="7">
    <location>
        <begin position="128"/>
        <end position="148"/>
    </location>
</feature>
<dbReference type="SMART" id="SM00859">
    <property type="entry name" value="Semialdhyde_dh"/>
    <property type="match status" value="1"/>
</dbReference>
<dbReference type="UniPathway" id="UPA00068">
    <property type="reaction ID" value="UER00108"/>
</dbReference>
<proteinExistence type="inferred from homology"/>
<organism evidence="9 10">
    <name type="scientific">Eiseniibacteriota bacterium</name>
    <dbReference type="NCBI Taxonomy" id="2212470"/>
    <lineage>
        <taxon>Bacteria</taxon>
        <taxon>Candidatus Eiseniibacteriota</taxon>
    </lineage>
</organism>
<dbReference type="Proteomes" id="UP000320184">
    <property type="component" value="Unassembled WGS sequence"/>
</dbReference>
<evidence type="ECO:0000256" key="2">
    <source>
        <dbReference type="ARBA" id="ARBA00022605"/>
    </source>
</evidence>
<dbReference type="HAMAP" id="MF_00150">
    <property type="entry name" value="ArgC_type1"/>
    <property type="match status" value="1"/>
</dbReference>
<dbReference type="GO" id="GO:0051287">
    <property type="term" value="F:NAD binding"/>
    <property type="evidence" value="ECO:0007669"/>
    <property type="project" value="InterPro"/>
</dbReference>
<dbReference type="InterPro" id="IPR023013">
    <property type="entry name" value="AGPR_AS"/>
</dbReference>
<evidence type="ECO:0000256" key="6">
    <source>
        <dbReference type="PROSITE-ProRule" id="PRU10010"/>
    </source>
</evidence>
<dbReference type="AlphaFoldDB" id="A0A538SLH9"/>
<evidence type="ECO:0000313" key="10">
    <source>
        <dbReference type="Proteomes" id="UP000320184"/>
    </source>
</evidence>
<dbReference type="SUPFAM" id="SSF55347">
    <property type="entry name" value="Glyceraldehyde-3-phosphate dehydrogenase-like, C-terminal domain"/>
    <property type="match status" value="1"/>
</dbReference>
<evidence type="ECO:0000259" key="8">
    <source>
        <dbReference type="SMART" id="SM00859"/>
    </source>
</evidence>
<dbReference type="Gene3D" id="3.30.360.10">
    <property type="entry name" value="Dihydrodipicolinate Reductase, domain 2"/>
    <property type="match status" value="1"/>
</dbReference>
<accession>A0A538SLH9</accession>
<dbReference type="InterPro" id="IPR000534">
    <property type="entry name" value="Semialdehyde_DH_NAD-bd"/>
</dbReference>
<keyword evidence="4 5" id="KW-0560">Oxidoreductase</keyword>
<dbReference type="Gene3D" id="3.40.50.720">
    <property type="entry name" value="NAD(P)-binding Rossmann-like Domain"/>
    <property type="match status" value="1"/>
</dbReference>
<keyword evidence="1 5" id="KW-0055">Arginine biosynthesis</keyword>
<keyword evidence="2 5" id="KW-0028">Amino-acid biosynthesis</keyword>
<evidence type="ECO:0000256" key="3">
    <source>
        <dbReference type="ARBA" id="ARBA00022857"/>
    </source>
</evidence>